<dbReference type="InterPro" id="IPR002110">
    <property type="entry name" value="Ankyrin_rpt"/>
</dbReference>
<dbReference type="EMBL" id="DS113177">
    <property type="protein sequence ID" value="EAY23650.1"/>
    <property type="molecule type" value="Genomic_DNA"/>
</dbReference>
<evidence type="ECO:0000256" key="2">
    <source>
        <dbReference type="ARBA" id="ARBA00023043"/>
    </source>
</evidence>
<dbReference type="KEGG" id="tva:4720758"/>
<dbReference type="InParanoid" id="A2D7D3"/>
<keyword evidence="1" id="KW-0677">Repeat</keyword>
<dbReference type="Gene3D" id="1.25.40.20">
    <property type="entry name" value="Ankyrin repeat-containing domain"/>
    <property type="match status" value="2"/>
</dbReference>
<organism evidence="4 5">
    <name type="scientific">Trichomonas vaginalis (strain ATCC PRA-98 / G3)</name>
    <dbReference type="NCBI Taxonomy" id="412133"/>
    <lineage>
        <taxon>Eukaryota</taxon>
        <taxon>Metamonada</taxon>
        <taxon>Parabasalia</taxon>
        <taxon>Trichomonadida</taxon>
        <taxon>Trichomonadidae</taxon>
        <taxon>Trichomonas</taxon>
    </lineage>
</organism>
<dbReference type="Proteomes" id="UP000001542">
    <property type="component" value="Unassembled WGS sequence"/>
</dbReference>
<keyword evidence="2 3" id="KW-0040">ANK repeat</keyword>
<dbReference type="PANTHER" id="PTHR24123">
    <property type="entry name" value="ANKYRIN REPEAT-CONTAINING"/>
    <property type="match status" value="1"/>
</dbReference>
<name>A2D7D3_TRIV3</name>
<dbReference type="PANTHER" id="PTHR24123:SF33">
    <property type="entry name" value="PROTEIN HOS4"/>
    <property type="match status" value="1"/>
</dbReference>
<reference evidence="4" key="1">
    <citation type="submission" date="2006-10" db="EMBL/GenBank/DDBJ databases">
        <authorList>
            <person name="Amadeo P."/>
            <person name="Zhao Q."/>
            <person name="Wortman J."/>
            <person name="Fraser-Liggett C."/>
            <person name="Carlton J."/>
        </authorList>
    </citation>
    <scope>NUCLEOTIDE SEQUENCE</scope>
    <source>
        <strain evidence="4">G3</strain>
    </source>
</reference>
<keyword evidence="5" id="KW-1185">Reference proteome</keyword>
<gene>
    <name evidence="4" type="ORF">TVAG_119870</name>
</gene>
<accession>A2D7D3</accession>
<dbReference type="InterPro" id="IPR036770">
    <property type="entry name" value="Ankyrin_rpt-contain_sf"/>
</dbReference>
<dbReference type="VEuPathDB" id="TrichDB:TVAGG3_0992760"/>
<sequence length="222" mass="25412">MYPIQHAVANNNLQMVLFLLDHQVNPEPPSKYKYSPIQIAMMKNNSSIVDLFKQKGCDYNKKNFEYKLVEDKNVKALERLFKGGLDINKETSVVVNGTRYGQTLLLHACEIGAFDVMKFLIDHGAKISSYCFPFAAYGEELDALKYLVEKGADINADSPYGNAYQISILKLDGYIQKYLDSIGCKKSAPTKELKKFYKKLEIEETKEFAIHLKHSIPMRPYY</sequence>
<dbReference type="InterPro" id="IPR051165">
    <property type="entry name" value="Multifunctional_ANK_Repeat"/>
</dbReference>
<dbReference type="AlphaFoldDB" id="A2D7D3"/>
<protein>
    <submittedName>
        <fullName evidence="4">Uncharacterized protein</fullName>
    </submittedName>
</protein>
<evidence type="ECO:0000313" key="5">
    <source>
        <dbReference type="Proteomes" id="UP000001542"/>
    </source>
</evidence>
<evidence type="ECO:0000256" key="1">
    <source>
        <dbReference type="ARBA" id="ARBA00022737"/>
    </source>
</evidence>
<dbReference type="RefSeq" id="XP_001276898.1">
    <property type="nucleotide sequence ID" value="XM_001276897.1"/>
</dbReference>
<evidence type="ECO:0000313" key="4">
    <source>
        <dbReference type="EMBL" id="EAY23650.1"/>
    </source>
</evidence>
<dbReference type="STRING" id="5722.A2D7D3"/>
<feature type="repeat" description="ANK" evidence="3">
    <location>
        <begin position="100"/>
        <end position="128"/>
    </location>
</feature>
<dbReference type="PROSITE" id="PS50088">
    <property type="entry name" value="ANK_REPEAT"/>
    <property type="match status" value="1"/>
</dbReference>
<dbReference type="SMART" id="SM00248">
    <property type="entry name" value="ANK"/>
    <property type="match status" value="3"/>
</dbReference>
<reference evidence="4" key="2">
    <citation type="journal article" date="2007" name="Science">
        <title>Draft genome sequence of the sexually transmitted pathogen Trichomonas vaginalis.</title>
        <authorList>
            <person name="Carlton J.M."/>
            <person name="Hirt R.P."/>
            <person name="Silva J.C."/>
            <person name="Delcher A.L."/>
            <person name="Schatz M."/>
            <person name="Zhao Q."/>
            <person name="Wortman J.R."/>
            <person name="Bidwell S.L."/>
            <person name="Alsmark U.C.M."/>
            <person name="Besteiro S."/>
            <person name="Sicheritz-Ponten T."/>
            <person name="Noel C.J."/>
            <person name="Dacks J.B."/>
            <person name="Foster P.G."/>
            <person name="Simillion C."/>
            <person name="Van de Peer Y."/>
            <person name="Miranda-Saavedra D."/>
            <person name="Barton G.J."/>
            <person name="Westrop G.D."/>
            <person name="Mueller S."/>
            <person name="Dessi D."/>
            <person name="Fiori P.L."/>
            <person name="Ren Q."/>
            <person name="Paulsen I."/>
            <person name="Zhang H."/>
            <person name="Bastida-Corcuera F.D."/>
            <person name="Simoes-Barbosa A."/>
            <person name="Brown M.T."/>
            <person name="Hayes R.D."/>
            <person name="Mukherjee M."/>
            <person name="Okumura C.Y."/>
            <person name="Schneider R."/>
            <person name="Smith A.J."/>
            <person name="Vanacova S."/>
            <person name="Villalvazo M."/>
            <person name="Haas B.J."/>
            <person name="Pertea M."/>
            <person name="Feldblyum T.V."/>
            <person name="Utterback T.R."/>
            <person name="Shu C.L."/>
            <person name="Osoegawa K."/>
            <person name="de Jong P.J."/>
            <person name="Hrdy I."/>
            <person name="Horvathova L."/>
            <person name="Zubacova Z."/>
            <person name="Dolezal P."/>
            <person name="Malik S.B."/>
            <person name="Logsdon J.M. Jr."/>
            <person name="Henze K."/>
            <person name="Gupta A."/>
            <person name="Wang C.C."/>
            <person name="Dunne R.L."/>
            <person name="Upcroft J.A."/>
            <person name="Upcroft P."/>
            <person name="White O."/>
            <person name="Salzberg S.L."/>
            <person name="Tang P."/>
            <person name="Chiu C.-H."/>
            <person name="Lee Y.-S."/>
            <person name="Embley T.M."/>
            <person name="Coombs G.H."/>
            <person name="Mottram J.C."/>
            <person name="Tachezy J."/>
            <person name="Fraser-Liggett C.M."/>
            <person name="Johnson P.J."/>
        </authorList>
    </citation>
    <scope>NUCLEOTIDE SEQUENCE [LARGE SCALE GENOMIC DNA]</scope>
    <source>
        <strain evidence="4">G3</strain>
    </source>
</reference>
<dbReference type="VEuPathDB" id="TrichDB:TVAG_119870"/>
<proteinExistence type="predicted"/>
<dbReference type="PROSITE" id="PS50297">
    <property type="entry name" value="ANK_REP_REGION"/>
    <property type="match status" value="1"/>
</dbReference>
<evidence type="ECO:0000256" key="3">
    <source>
        <dbReference type="PROSITE-ProRule" id="PRU00023"/>
    </source>
</evidence>
<dbReference type="SUPFAM" id="SSF48403">
    <property type="entry name" value="Ankyrin repeat"/>
    <property type="match status" value="1"/>
</dbReference>
<dbReference type="Pfam" id="PF12796">
    <property type="entry name" value="Ank_2"/>
    <property type="match status" value="2"/>
</dbReference>
<dbReference type="SMR" id="A2D7D3"/>